<dbReference type="PATRIC" id="fig|123899.6.peg.2760"/>
<dbReference type="InterPro" id="IPR013325">
    <property type="entry name" value="RNA_pol_sigma_r2"/>
</dbReference>
<evidence type="ECO:0000256" key="4">
    <source>
        <dbReference type="ARBA" id="ARBA00023163"/>
    </source>
</evidence>
<dbReference type="Gene3D" id="1.10.10.10">
    <property type="entry name" value="Winged helix-like DNA-binding domain superfamily/Winged helix DNA-binding domain"/>
    <property type="match status" value="1"/>
</dbReference>
<dbReference type="InterPro" id="IPR013324">
    <property type="entry name" value="RNA_pol_sigma_r3/r4-like"/>
</dbReference>
<dbReference type="EMBL" id="LT546645">
    <property type="protein sequence ID" value="SAI71428.1"/>
    <property type="molecule type" value="Genomic_DNA"/>
</dbReference>
<dbReference type="PANTHER" id="PTHR43133:SF63">
    <property type="entry name" value="RNA POLYMERASE SIGMA FACTOR FECI-RELATED"/>
    <property type="match status" value="1"/>
</dbReference>
<dbReference type="PANTHER" id="PTHR43133">
    <property type="entry name" value="RNA POLYMERASE ECF-TYPE SIGMA FACTO"/>
    <property type="match status" value="1"/>
</dbReference>
<dbReference type="Pfam" id="PF04542">
    <property type="entry name" value="Sigma70_r2"/>
    <property type="match status" value="1"/>
</dbReference>
<evidence type="ECO:0000256" key="1">
    <source>
        <dbReference type="ARBA" id="ARBA00010641"/>
    </source>
</evidence>
<dbReference type="RefSeq" id="WP_063492087.1">
    <property type="nucleotide sequence ID" value="NZ_CP016340.1"/>
</dbReference>
<evidence type="ECO:0000256" key="2">
    <source>
        <dbReference type="ARBA" id="ARBA00023015"/>
    </source>
</evidence>
<organism evidence="7 8">
    <name type="scientific">Bordetella trematum</name>
    <dbReference type="NCBI Taxonomy" id="123899"/>
    <lineage>
        <taxon>Bacteria</taxon>
        <taxon>Pseudomonadati</taxon>
        <taxon>Pseudomonadota</taxon>
        <taxon>Betaproteobacteria</taxon>
        <taxon>Burkholderiales</taxon>
        <taxon>Alcaligenaceae</taxon>
        <taxon>Bordetella</taxon>
    </lineage>
</organism>
<evidence type="ECO:0000313" key="8">
    <source>
        <dbReference type="Proteomes" id="UP000076825"/>
    </source>
</evidence>
<keyword evidence="8" id="KW-1185">Reference proteome</keyword>
<comment type="similarity">
    <text evidence="1">Belongs to the sigma-70 factor family. ECF subfamily.</text>
</comment>
<dbReference type="SUPFAM" id="SSF88946">
    <property type="entry name" value="Sigma2 domain of RNA polymerase sigma factors"/>
    <property type="match status" value="1"/>
</dbReference>
<dbReference type="SUPFAM" id="SSF88659">
    <property type="entry name" value="Sigma3 and sigma4 domains of RNA polymerase sigma factors"/>
    <property type="match status" value="1"/>
</dbReference>
<evidence type="ECO:0000313" key="7">
    <source>
        <dbReference type="EMBL" id="SAI71428.1"/>
    </source>
</evidence>
<evidence type="ECO:0000256" key="3">
    <source>
        <dbReference type="ARBA" id="ARBA00023082"/>
    </source>
</evidence>
<dbReference type="STRING" id="123899.SAMEA3906487_02771"/>
<reference evidence="7 8" key="1">
    <citation type="submission" date="2016-04" db="EMBL/GenBank/DDBJ databases">
        <authorList>
            <consortium name="Pathogen Informatics"/>
        </authorList>
    </citation>
    <scope>NUCLEOTIDE SEQUENCE [LARGE SCALE GENOMIC DNA]</scope>
    <source>
        <strain evidence="7 8">H044680328</strain>
    </source>
</reference>
<feature type="domain" description="RNA polymerase sigma-70 region 2" evidence="5">
    <location>
        <begin position="8"/>
        <end position="73"/>
    </location>
</feature>
<evidence type="ECO:0000259" key="6">
    <source>
        <dbReference type="Pfam" id="PF08281"/>
    </source>
</evidence>
<evidence type="ECO:0000259" key="5">
    <source>
        <dbReference type="Pfam" id="PF04542"/>
    </source>
</evidence>
<sequence>MPTLTDTFLRHYRELLGFLSSRTGSRDTAQDCAQDTWLRLHHHDARIRPDNPRAYLFRTAANIAMDWHRARARERDAHARYASLQLSAQECDTLDVACARQTLARLERALRSQPTRSLEIFVMHRHDGYAYRDIAERLNISTSAVEKHMMRILLACEQVFAV</sequence>
<dbReference type="NCBIfam" id="TIGR02937">
    <property type="entry name" value="sigma70-ECF"/>
    <property type="match status" value="1"/>
</dbReference>
<proteinExistence type="inferred from homology"/>
<dbReference type="OrthoDB" id="8847602at2"/>
<dbReference type="InterPro" id="IPR013249">
    <property type="entry name" value="RNA_pol_sigma70_r4_t2"/>
</dbReference>
<dbReference type="KEGG" id="btrm:SAMEA390648702771"/>
<dbReference type="Proteomes" id="UP000076825">
    <property type="component" value="Chromosome 1"/>
</dbReference>
<protein>
    <submittedName>
        <fullName evidence="7">ECF sigma factor</fullName>
    </submittedName>
</protein>
<dbReference type="Gene3D" id="1.10.1740.10">
    <property type="match status" value="1"/>
</dbReference>
<dbReference type="GeneID" id="56589975"/>
<dbReference type="InterPro" id="IPR007627">
    <property type="entry name" value="RNA_pol_sigma70_r2"/>
</dbReference>
<accession>A0A157RSQ3</accession>
<dbReference type="AlphaFoldDB" id="A0A157RSQ3"/>
<dbReference type="InterPro" id="IPR039425">
    <property type="entry name" value="RNA_pol_sigma-70-like"/>
</dbReference>
<dbReference type="eggNOG" id="COG1595">
    <property type="taxonomic scope" value="Bacteria"/>
</dbReference>
<keyword evidence="3" id="KW-0731">Sigma factor</keyword>
<gene>
    <name evidence="7" type="primary">bupI</name>
    <name evidence="7" type="ORF">SAMEA3906487_02771</name>
</gene>
<dbReference type="Pfam" id="PF08281">
    <property type="entry name" value="Sigma70_r4_2"/>
    <property type="match status" value="1"/>
</dbReference>
<feature type="domain" description="RNA polymerase sigma factor 70 region 4 type 2" evidence="6">
    <location>
        <begin position="105"/>
        <end position="156"/>
    </location>
</feature>
<dbReference type="GO" id="GO:0003677">
    <property type="term" value="F:DNA binding"/>
    <property type="evidence" value="ECO:0007669"/>
    <property type="project" value="InterPro"/>
</dbReference>
<dbReference type="InterPro" id="IPR014284">
    <property type="entry name" value="RNA_pol_sigma-70_dom"/>
</dbReference>
<keyword evidence="2" id="KW-0805">Transcription regulation</keyword>
<dbReference type="GO" id="GO:0016987">
    <property type="term" value="F:sigma factor activity"/>
    <property type="evidence" value="ECO:0007669"/>
    <property type="project" value="UniProtKB-KW"/>
</dbReference>
<dbReference type="GO" id="GO:0006352">
    <property type="term" value="P:DNA-templated transcription initiation"/>
    <property type="evidence" value="ECO:0007669"/>
    <property type="project" value="InterPro"/>
</dbReference>
<name>A0A157RSQ3_9BORD</name>
<dbReference type="InterPro" id="IPR036388">
    <property type="entry name" value="WH-like_DNA-bd_sf"/>
</dbReference>
<keyword evidence="4" id="KW-0804">Transcription</keyword>